<dbReference type="InterPro" id="IPR053876">
    <property type="entry name" value="Phage_int_M"/>
</dbReference>
<evidence type="ECO:0000259" key="2">
    <source>
        <dbReference type="Pfam" id="PF22022"/>
    </source>
</evidence>
<dbReference type="Pfam" id="PF22022">
    <property type="entry name" value="Phage_int_M"/>
    <property type="match status" value="1"/>
</dbReference>
<gene>
    <name evidence="3" type="ORF">BPA30113_04816</name>
</gene>
<dbReference type="Proteomes" id="UP000494330">
    <property type="component" value="Unassembled WGS sequence"/>
</dbReference>
<dbReference type="AlphaFoldDB" id="A0A6J5E977"/>
<protein>
    <submittedName>
        <fullName evidence="3">Putative integrase</fullName>
    </submittedName>
</protein>
<proteinExistence type="predicted"/>
<reference evidence="3 4" key="1">
    <citation type="submission" date="2019-09" db="EMBL/GenBank/DDBJ databases">
        <authorList>
            <person name="Depoorter E."/>
        </authorList>
    </citation>
    <scope>NUCLEOTIDE SEQUENCE [LARGE SCALE GENOMIC DNA]</scope>
    <source>
        <strain evidence="3">LMG 30113</strain>
    </source>
</reference>
<dbReference type="InterPro" id="IPR010998">
    <property type="entry name" value="Integrase_recombinase_N"/>
</dbReference>
<evidence type="ECO:0000256" key="1">
    <source>
        <dbReference type="ARBA" id="ARBA00023125"/>
    </source>
</evidence>
<dbReference type="InterPro" id="IPR011010">
    <property type="entry name" value="DNA_brk_join_enz"/>
</dbReference>
<evidence type="ECO:0000313" key="4">
    <source>
        <dbReference type="Proteomes" id="UP000494330"/>
    </source>
</evidence>
<dbReference type="SUPFAM" id="SSF56349">
    <property type="entry name" value="DNA breaking-rejoining enzymes"/>
    <property type="match status" value="1"/>
</dbReference>
<keyword evidence="4" id="KW-1185">Reference proteome</keyword>
<feature type="domain" description="Phage integrase central" evidence="2">
    <location>
        <begin position="4"/>
        <end position="48"/>
    </location>
</feature>
<organism evidence="3 4">
    <name type="scientific">Burkholderia paludis</name>
    <dbReference type="NCBI Taxonomy" id="1506587"/>
    <lineage>
        <taxon>Bacteria</taxon>
        <taxon>Pseudomonadati</taxon>
        <taxon>Pseudomonadota</taxon>
        <taxon>Betaproteobacteria</taxon>
        <taxon>Burkholderiales</taxon>
        <taxon>Burkholderiaceae</taxon>
        <taxon>Burkholderia</taxon>
        <taxon>Burkholderia cepacia complex</taxon>
    </lineage>
</organism>
<name>A0A6J5E977_9BURK</name>
<keyword evidence="1" id="KW-0238">DNA-binding</keyword>
<evidence type="ECO:0000313" key="3">
    <source>
        <dbReference type="EMBL" id="VWC02622.1"/>
    </source>
</evidence>
<dbReference type="Gene3D" id="1.10.150.130">
    <property type="match status" value="1"/>
</dbReference>
<sequence length="85" mass="9973">MARRRPITEVDTPEILAVLKRIDSRGARYTAHRVRSEISRVFRYGIKAKDTFEKLLQKSLGIAQLMLNTWLFRGHQIYLSSGRRK</sequence>
<dbReference type="GO" id="GO:0003677">
    <property type="term" value="F:DNA binding"/>
    <property type="evidence" value="ECO:0007669"/>
    <property type="project" value="UniProtKB-KW"/>
</dbReference>
<dbReference type="EMBL" id="CABVQD010000019">
    <property type="protein sequence ID" value="VWC02622.1"/>
    <property type="molecule type" value="Genomic_DNA"/>
</dbReference>
<accession>A0A6J5E977</accession>